<accession>A0ABX0J8F5</accession>
<evidence type="ECO:0000259" key="1">
    <source>
        <dbReference type="SMART" id="SM00635"/>
    </source>
</evidence>
<feature type="domain" description="BIG2" evidence="1">
    <location>
        <begin position="616"/>
        <end position="696"/>
    </location>
</feature>
<dbReference type="InterPro" id="IPR008964">
    <property type="entry name" value="Invasin/intimin_cell_adhesion"/>
</dbReference>
<dbReference type="Pfam" id="PF02368">
    <property type="entry name" value="Big_2"/>
    <property type="match status" value="4"/>
</dbReference>
<proteinExistence type="predicted"/>
<feature type="domain" description="BIG2" evidence="1">
    <location>
        <begin position="199"/>
        <end position="281"/>
    </location>
</feature>
<gene>
    <name evidence="2" type="ORF">G9U52_20670</name>
</gene>
<dbReference type="Proteomes" id="UP001165962">
    <property type="component" value="Unassembled WGS sequence"/>
</dbReference>
<dbReference type="RefSeq" id="WP_166152522.1">
    <property type="nucleotide sequence ID" value="NZ_JAAOIW010000007.1"/>
</dbReference>
<name>A0ABX0J8F5_9BACL</name>
<feature type="domain" description="BIG2" evidence="1">
    <location>
        <begin position="949"/>
        <end position="1029"/>
    </location>
</feature>
<feature type="domain" description="BIG2" evidence="1">
    <location>
        <begin position="866"/>
        <end position="946"/>
    </location>
</feature>
<feature type="domain" description="BIG2" evidence="1">
    <location>
        <begin position="699"/>
        <end position="779"/>
    </location>
</feature>
<comment type="caution">
    <text evidence="2">The sequence shown here is derived from an EMBL/GenBank/DDBJ whole genome shotgun (WGS) entry which is preliminary data.</text>
</comment>
<dbReference type="Gene3D" id="2.60.40.1080">
    <property type="match status" value="12"/>
</dbReference>
<protein>
    <recommendedName>
        <fullName evidence="1">BIG2 domain-containing protein</fullName>
    </recommendedName>
</protein>
<reference evidence="2" key="1">
    <citation type="submission" date="2020-03" db="EMBL/GenBank/DDBJ databases">
        <title>Draft sequencing of Paenibacilllus sp. S3N08.</title>
        <authorList>
            <person name="Kim D.-U."/>
        </authorList>
    </citation>
    <scope>NUCLEOTIDE SEQUENCE</scope>
    <source>
        <strain evidence="2">S3N08</strain>
    </source>
</reference>
<feature type="domain" description="BIG2" evidence="1">
    <location>
        <begin position="367"/>
        <end position="446"/>
    </location>
</feature>
<feature type="domain" description="BIG2" evidence="1">
    <location>
        <begin position="282"/>
        <end position="364"/>
    </location>
</feature>
<dbReference type="InterPro" id="IPR003343">
    <property type="entry name" value="Big_2"/>
</dbReference>
<sequence length="1031" mass="109047">MMRFHITRIVTLLLVFIGVVVINNNSQVVFAEETIASLVLSKNEVSLEVGSTVNLTATAVYTDNSTSVVTVKTEWVSGSTENATVYAGGITGKKEGTAVITATYNGKTVLVNVIVSKKVKALTKDKQKIDLRLNHSESVVLTAYYDDGTTEDVTTKADWSSDSNSVATVTNGSVKGLSSGTATITAKYGNQTLTLPVNVEIAKRVDAAKSEVSLLLHGTETVALTATYPDGTTEDVTLLADWSTDKETVADVLKGKITGYGPGQATIKASYGTKSTTIKVEVDNAIKLDLNKQELLMKNSTAEQLTLTATYSNGNTEEITERAEWSSSDENIAYVYKGKISANAVGEALIIAKYGEREVSIIVDVDMPRRIELSKETVSLQKGGTEQVTVIATYSDGTTEVVTDKATWSTDNGTTADVIKGKITGYATGQATITATYGAKLATLKVDVDSTLKLSLNKQELFLKKNITEQMTLTATYPTGSTEDVASRAEWTSSNESVVYVYKGKLTANAVGEAVITAKYGEKQVTMTVDVEVPRLLKLNKNSVIMQTGMTEQLTLHATYADGTVEDVTSIAKWSGTDDSIVYTSQGKITSYTAGEANVTATYGGKSATAKVQVDIPSYLKVSKKIVNLEAGGVETVVLMGTFVDGEDVDVTSSAVWTTSSSAIADVHNGTITGTSTGSATITATYGTRTVTIQVSVGVLLSLTADVSEVVLRKGATQQVVVSAKYKDGSTNSVQDDAVWSSSNTKVAIVENGLITAKDTGVTEVTATFDGKSVRVTVNVDTASSLTPSTTYLVFDLGDAIRQITLEAVDELGASRDVTNEAEWKSSNSKVALVSKGTVTPVARGKATITATYGGKSVTIAVEIGVVQKLEVDRRFISMKTGDNVTVILTATLADGSIRDVTSAATWKTASYKVADVVKGTITATGSGKTIVTGTFGGKSIGLPVDVNTLKYLKTDVVKLDLTEGQEAQVTATGSYSDGTDEDVTIPALWQSSNSMIADVKDGMIKATGKGKARITVTYSNIKWYVQITVK</sequence>
<feature type="domain" description="BIG2" evidence="1">
    <location>
        <begin position="118"/>
        <end position="198"/>
    </location>
</feature>
<organism evidence="2 3">
    <name type="scientific">Paenibacillus agricola</name>
    <dbReference type="NCBI Taxonomy" id="2716264"/>
    <lineage>
        <taxon>Bacteria</taxon>
        <taxon>Bacillati</taxon>
        <taxon>Bacillota</taxon>
        <taxon>Bacilli</taxon>
        <taxon>Bacillales</taxon>
        <taxon>Paenibacillaceae</taxon>
        <taxon>Paenibacillus</taxon>
    </lineage>
</organism>
<keyword evidence="3" id="KW-1185">Reference proteome</keyword>
<evidence type="ECO:0000313" key="2">
    <source>
        <dbReference type="EMBL" id="NHN32258.1"/>
    </source>
</evidence>
<dbReference type="SMART" id="SM00635">
    <property type="entry name" value="BID_2"/>
    <property type="match status" value="12"/>
</dbReference>
<feature type="domain" description="BIG2" evidence="1">
    <location>
        <begin position="780"/>
        <end position="863"/>
    </location>
</feature>
<feature type="domain" description="BIG2" evidence="1">
    <location>
        <begin position="533"/>
        <end position="613"/>
    </location>
</feature>
<feature type="domain" description="BIG2" evidence="1">
    <location>
        <begin position="448"/>
        <end position="530"/>
    </location>
</feature>
<dbReference type="SUPFAM" id="SSF49373">
    <property type="entry name" value="Invasin/intimin cell-adhesion fragments"/>
    <property type="match status" value="10"/>
</dbReference>
<dbReference type="EMBL" id="JAAOIW010000007">
    <property type="protein sequence ID" value="NHN32258.1"/>
    <property type="molecule type" value="Genomic_DNA"/>
</dbReference>
<feature type="domain" description="BIG2" evidence="1">
    <location>
        <begin position="34"/>
        <end position="114"/>
    </location>
</feature>
<evidence type="ECO:0000313" key="3">
    <source>
        <dbReference type="Proteomes" id="UP001165962"/>
    </source>
</evidence>